<dbReference type="GO" id="GO:0030245">
    <property type="term" value="P:cellulose catabolic process"/>
    <property type="evidence" value="ECO:0007669"/>
    <property type="project" value="UniProtKB-KW"/>
</dbReference>
<evidence type="ECO:0000256" key="10">
    <source>
        <dbReference type="PIRSR" id="PIRSR617736-2"/>
    </source>
</evidence>
<dbReference type="InterPro" id="IPR018120">
    <property type="entry name" value="Glyco_hydro_1_AS"/>
</dbReference>
<feature type="chain" id="PRO_5040801921" description="Beta-glucosidase" evidence="13">
    <location>
        <begin position="20"/>
        <end position="484"/>
    </location>
</feature>
<dbReference type="Gene3D" id="3.20.20.80">
    <property type="entry name" value="Glycosidases"/>
    <property type="match status" value="1"/>
</dbReference>
<feature type="binding site" evidence="10">
    <location>
        <position position="54"/>
    </location>
    <ligand>
        <name>substrate</name>
    </ligand>
</feature>
<evidence type="ECO:0000256" key="11">
    <source>
        <dbReference type="PROSITE-ProRule" id="PRU10055"/>
    </source>
</evidence>
<comment type="caution">
    <text evidence="14">The sequence shown here is derived from an EMBL/GenBank/DDBJ whole genome shotgun (WGS) entry which is preliminary data.</text>
</comment>
<dbReference type="EMBL" id="BSFM01000014">
    <property type="protein sequence ID" value="GLK85108.1"/>
    <property type="molecule type" value="Genomic_DNA"/>
</dbReference>
<feature type="active site" description="Proton donor" evidence="9">
    <location>
        <position position="200"/>
    </location>
</feature>
<evidence type="ECO:0000256" key="3">
    <source>
        <dbReference type="ARBA" id="ARBA00012744"/>
    </source>
</evidence>
<keyword evidence="6" id="KW-0119">Carbohydrate metabolism</keyword>
<dbReference type="EC" id="3.2.1.21" evidence="3 12"/>
<dbReference type="InterPro" id="IPR033132">
    <property type="entry name" value="GH_1_N_CS"/>
</dbReference>
<evidence type="ECO:0000313" key="14">
    <source>
        <dbReference type="EMBL" id="GLK85108.1"/>
    </source>
</evidence>
<proteinExistence type="inferred from homology"/>
<evidence type="ECO:0000256" key="9">
    <source>
        <dbReference type="PIRSR" id="PIRSR617736-1"/>
    </source>
</evidence>
<dbReference type="SUPFAM" id="SSF51445">
    <property type="entry name" value="(Trans)glycosidases"/>
    <property type="match status" value="1"/>
</dbReference>
<keyword evidence="8" id="KW-0624">Polysaccharide degradation</keyword>
<accession>A0A9W6NBU6</accession>
<gene>
    <name evidence="14" type="ORF">GCM10017653_31780</name>
</gene>
<keyword evidence="7 12" id="KW-0326">Glycosidase</keyword>
<dbReference type="AlphaFoldDB" id="A0A9W6NBU6"/>
<dbReference type="PROSITE" id="PS00572">
    <property type="entry name" value="GLYCOSYL_HYDROL_F1_1"/>
    <property type="match status" value="1"/>
</dbReference>
<comment type="similarity">
    <text evidence="2 12">Belongs to the glycosyl hydrolase 1 family.</text>
</comment>
<reference evidence="14" key="1">
    <citation type="journal article" date="2014" name="Int. J. Syst. Evol. Microbiol.">
        <title>Complete genome sequence of Corynebacterium casei LMG S-19264T (=DSM 44701T), isolated from a smear-ripened cheese.</title>
        <authorList>
            <consortium name="US DOE Joint Genome Institute (JGI-PGF)"/>
            <person name="Walter F."/>
            <person name="Albersmeier A."/>
            <person name="Kalinowski J."/>
            <person name="Ruckert C."/>
        </authorList>
    </citation>
    <scope>NUCLEOTIDE SEQUENCE</scope>
    <source>
        <strain evidence="14">VKM B-2789</strain>
    </source>
</reference>
<evidence type="ECO:0000313" key="15">
    <source>
        <dbReference type="Proteomes" id="UP001143330"/>
    </source>
</evidence>
<dbReference type="InterPro" id="IPR017736">
    <property type="entry name" value="Glyco_hydro_1_beta-glucosidase"/>
</dbReference>
<dbReference type="GO" id="GO:0005829">
    <property type="term" value="C:cytosol"/>
    <property type="evidence" value="ECO:0007669"/>
    <property type="project" value="TreeGrafter"/>
</dbReference>
<evidence type="ECO:0000256" key="4">
    <source>
        <dbReference type="ARBA" id="ARBA00022801"/>
    </source>
</evidence>
<evidence type="ECO:0000256" key="1">
    <source>
        <dbReference type="ARBA" id="ARBA00000448"/>
    </source>
</evidence>
<reference evidence="14" key="2">
    <citation type="submission" date="2023-01" db="EMBL/GenBank/DDBJ databases">
        <authorList>
            <person name="Sun Q."/>
            <person name="Evtushenko L."/>
        </authorList>
    </citation>
    <scope>NUCLEOTIDE SEQUENCE</scope>
    <source>
        <strain evidence="14">VKM B-2789</strain>
    </source>
</reference>
<feature type="binding site" evidence="10">
    <location>
        <position position="325"/>
    </location>
    <ligand>
        <name>substrate</name>
    </ligand>
</feature>
<dbReference type="Pfam" id="PF00232">
    <property type="entry name" value="Glyco_hydro_1"/>
    <property type="match status" value="1"/>
</dbReference>
<keyword evidence="5" id="KW-0136">Cellulose degradation</keyword>
<dbReference type="PANTHER" id="PTHR10353">
    <property type="entry name" value="GLYCOSYL HYDROLASE"/>
    <property type="match status" value="1"/>
</dbReference>
<dbReference type="FunFam" id="3.20.20.80:FF:000004">
    <property type="entry name" value="Beta-glucosidase 6-phospho-beta-glucosidase"/>
    <property type="match status" value="1"/>
</dbReference>
<dbReference type="InterPro" id="IPR001360">
    <property type="entry name" value="Glyco_hydro_1"/>
</dbReference>
<feature type="signal peptide" evidence="13">
    <location>
        <begin position="1"/>
        <end position="19"/>
    </location>
</feature>
<comment type="catalytic activity">
    <reaction evidence="1 12">
        <text>Hydrolysis of terminal, non-reducing beta-D-glucosyl residues with release of beta-D-glucose.</text>
        <dbReference type="EC" id="3.2.1.21"/>
    </reaction>
</comment>
<feature type="binding site" evidence="10">
    <location>
        <position position="155"/>
    </location>
    <ligand>
        <name>substrate</name>
    </ligand>
</feature>
<dbReference type="PROSITE" id="PS00653">
    <property type="entry name" value="GLYCOSYL_HYDROL_F1_2"/>
    <property type="match status" value="1"/>
</dbReference>
<evidence type="ECO:0000256" key="5">
    <source>
        <dbReference type="ARBA" id="ARBA00023001"/>
    </source>
</evidence>
<evidence type="ECO:0000256" key="6">
    <source>
        <dbReference type="ARBA" id="ARBA00023277"/>
    </source>
</evidence>
<evidence type="ECO:0000256" key="13">
    <source>
        <dbReference type="SAM" id="SignalP"/>
    </source>
</evidence>
<keyword evidence="13" id="KW-0732">Signal</keyword>
<keyword evidence="4 12" id="KW-0378">Hydrolase</keyword>
<feature type="binding site" evidence="10">
    <location>
        <position position="431"/>
    </location>
    <ligand>
        <name>substrate</name>
    </ligand>
</feature>
<dbReference type="Proteomes" id="UP001143330">
    <property type="component" value="Unassembled WGS sequence"/>
</dbReference>
<sequence length="484" mass="52335">MIRRRDLLLAMPAGLAASALPRDLVLAQAAPAAPGPEPKLPAGFTFGASTSSYQIEGAVNEDGRGPSVWDTFSHTPGRIKDGSNGDIACDHYRRFAEDVELMAQAGLGSYRFSVAWPRVQPTGAGAPNVPGLDFYDRLVDRLLARGVKPFACLYHWDLPQALQDKGGWTNRDIVPRFTEYAQLVVARLGDRVPRWAMLNEPSVHAIFGHAFGNHAPGLTGWKNYLAAQHHMNLAQGTAIRTLRAAHPRLGLGTVFSLQPVLPATGKPEDAQAAVRFDAAWNGNNLDPLFHGRYPQISAADFAPWIRDGDLEAIKVPVDFLGVNYYGRAHVVDDPNGVIAGAGWGPHPPGTRTTAMGWPIEPHGLVEVLARLRDDYGNPASFVTENGAAYDDPAPKRGTVDDPARTAFIREHLIACQQAIAEGCALKGYYVWSLLDNFEWAEGYSRRFGVIHVDFATLQRTPKASFAYLAAVARGAPAGGIVSGP</sequence>
<dbReference type="GO" id="GO:0008422">
    <property type="term" value="F:beta-glucosidase activity"/>
    <property type="evidence" value="ECO:0007669"/>
    <property type="project" value="UniProtKB-EC"/>
</dbReference>
<evidence type="ECO:0000256" key="7">
    <source>
        <dbReference type="ARBA" id="ARBA00023295"/>
    </source>
</evidence>
<protein>
    <recommendedName>
        <fullName evidence="3 12">Beta-glucosidase</fullName>
        <ecNumber evidence="3 12">3.2.1.21</ecNumber>
    </recommendedName>
</protein>
<keyword evidence="15" id="KW-1185">Reference proteome</keyword>
<evidence type="ECO:0000256" key="2">
    <source>
        <dbReference type="ARBA" id="ARBA00010838"/>
    </source>
</evidence>
<dbReference type="NCBIfam" id="TIGR03356">
    <property type="entry name" value="BGL"/>
    <property type="match status" value="1"/>
</dbReference>
<name>A0A9W6NBU6_9HYPH</name>
<feature type="binding site" evidence="10">
    <location>
        <position position="199"/>
    </location>
    <ligand>
        <name>substrate</name>
    </ligand>
</feature>
<evidence type="ECO:0000256" key="8">
    <source>
        <dbReference type="ARBA" id="ARBA00023326"/>
    </source>
</evidence>
<evidence type="ECO:0000256" key="12">
    <source>
        <dbReference type="RuleBase" id="RU361175"/>
    </source>
</evidence>
<dbReference type="RefSeq" id="WP_213364931.1">
    <property type="nucleotide sequence ID" value="NZ_BSFM01000014.1"/>
</dbReference>
<feature type="active site" description="Nucleophile" evidence="9 11">
    <location>
        <position position="384"/>
    </location>
</feature>
<organism evidence="14 15">
    <name type="scientific">Ancylobacter defluvii</name>
    <dbReference type="NCBI Taxonomy" id="1282440"/>
    <lineage>
        <taxon>Bacteria</taxon>
        <taxon>Pseudomonadati</taxon>
        <taxon>Pseudomonadota</taxon>
        <taxon>Alphaproteobacteria</taxon>
        <taxon>Hyphomicrobiales</taxon>
        <taxon>Xanthobacteraceae</taxon>
        <taxon>Ancylobacter</taxon>
    </lineage>
</organism>
<dbReference type="PRINTS" id="PR00131">
    <property type="entry name" value="GLHYDRLASE1"/>
</dbReference>
<dbReference type="PANTHER" id="PTHR10353:SF36">
    <property type="entry name" value="LP05116P"/>
    <property type="match status" value="1"/>
</dbReference>
<feature type="binding site" evidence="10">
    <location>
        <begin position="438"/>
        <end position="439"/>
    </location>
    <ligand>
        <name>substrate</name>
    </ligand>
</feature>
<dbReference type="InterPro" id="IPR017853">
    <property type="entry name" value="GH"/>
</dbReference>